<dbReference type="PANTHER" id="PTHR42988">
    <property type="entry name" value="PHOSPHOHYDROLASE"/>
    <property type="match status" value="1"/>
</dbReference>
<comment type="caution">
    <text evidence="7">The sequence shown here is derived from an EMBL/GenBank/DDBJ whole genome shotgun (WGS) entry which is preliminary data.</text>
</comment>
<gene>
    <name evidence="7" type="ORF">FHG66_14965</name>
</gene>
<keyword evidence="2" id="KW-0378">Hydrolase</keyword>
<proteinExistence type="inferred from homology"/>
<dbReference type="Proteomes" id="UP000305887">
    <property type="component" value="Unassembled WGS sequence"/>
</dbReference>
<accession>A0A5C4MS22</accession>
<dbReference type="InterPro" id="IPR004843">
    <property type="entry name" value="Calcineurin-like_PHP"/>
</dbReference>
<evidence type="ECO:0000256" key="2">
    <source>
        <dbReference type="ARBA" id="ARBA00022801"/>
    </source>
</evidence>
<keyword evidence="3" id="KW-0408">Iron</keyword>
<dbReference type="SUPFAM" id="SSF56300">
    <property type="entry name" value="Metallo-dependent phosphatases"/>
    <property type="match status" value="1"/>
</dbReference>
<dbReference type="InterPro" id="IPR050884">
    <property type="entry name" value="CNP_phosphodiesterase-III"/>
</dbReference>
<dbReference type="EMBL" id="VDFU01000019">
    <property type="protein sequence ID" value="TNC48173.1"/>
    <property type="molecule type" value="Genomic_DNA"/>
</dbReference>
<dbReference type="GO" id="GO:0016787">
    <property type="term" value="F:hydrolase activity"/>
    <property type="evidence" value="ECO:0007669"/>
    <property type="project" value="UniProtKB-KW"/>
</dbReference>
<dbReference type="OrthoDB" id="651281at2"/>
<evidence type="ECO:0000256" key="1">
    <source>
        <dbReference type="ARBA" id="ARBA00022723"/>
    </source>
</evidence>
<dbReference type="Pfam" id="PF00149">
    <property type="entry name" value="Metallophos"/>
    <property type="match status" value="1"/>
</dbReference>
<protein>
    <submittedName>
        <fullName evidence="7">Metallophosphoesterase</fullName>
    </submittedName>
</protein>
<keyword evidence="1" id="KW-0479">Metal-binding</keyword>
<dbReference type="GO" id="GO:0046872">
    <property type="term" value="F:metal ion binding"/>
    <property type="evidence" value="ECO:0007669"/>
    <property type="project" value="UniProtKB-KW"/>
</dbReference>
<organism evidence="7 8">
    <name type="scientific">Rubellimicrobium rubrum</name>
    <dbReference type="NCBI Taxonomy" id="2585369"/>
    <lineage>
        <taxon>Bacteria</taxon>
        <taxon>Pseudomonadati</taxon>
        <taxon>Pseudomonadota</taxon>
        <taxon>Alphaproteobacteria</taxon>
        <taxon>Rhodobacterales</taxon>
        <taxon>Roseobacteraceae</taxon>
        <taxon>Rubellimicrobium</taxon>
    </lineage>
</organism>
<evidence type="ECO:0000313" key="7">
    <source>
        <dbReference type="EMBL" id="TNC48173.1"/>
    </source>
</evidence>
<keyword evidence="8" id="KW-1185">Reference proteome</keyword>
<evidence type="ECO:0000256" key="3">
    <source>
        <dbReference type="ARBA" id="ARBA00023004"/>
    </source>
</evidence>
<feature type="domain" description="Calcineurin-like phosphoesterase" evidence="6">
    <location>
        <begin position="3"/>
        <end position="188"/>
    </location>
</feature>
<evidence type="ECO:0000313" key="8">
    <source>
        <dbReference type="Proteomes" id="UP000305887"/>
    </source>
</evidence>
<name>A0A5C4MS22_9RHOB</name>
<evidence type="ECO:0000256" key="4">
    <source>
        <dbReference type="ARBA" id="ARBA00025742"/>
    </source>
</evidence>
<sequence>MRRILHLSDLHFGRTRPDLLEPLIALAAGLSPDLVVISGDFTQRARRSQFVEAARFLDRLRSPWLAVPGNHDVSLDNMVVRLLDPWGRYRSLIHHDLCPRHEDEEVTVIGLNTVNRYAHQAGRIGRSQLRAIAASHDENPQKTLVVVMHHPPEHPVGSDKRLMRHSGKGVEALVQAGADIVLTGHLHNAHVAPLTAAPGILLVQAGTGLSTRLRNEANTLNFLTLEAGHVQVDRYAAFATPSFEVIETAWFARDLTDPKSSWESLSGMAPTRLAQST</sequence>
<dbReference type="Gene3D" id="3.60.21.10">
    <property type="match status" value="1"/>
</dbReference>
<dbReference type="PANTHER" id="PTHR42988:SF2">
    <property type="entry name" value="CYCLIC NUCLEOTIDE PHOSPHODIESTERASE CBUA0032-RELATED"/>
    <property type="match status" value="1"/>
</dbReference>
<dbReference type="AlphaFoldDB" id="A0A5C4MS22"/>
<dbReference type="InterPro" id="IPR029052">
    <property type="entry name" value="Metallo-depent_PP-like"/>
</dbReference>
<feature type="region of interest" description="Disordered" evidence="5">
    <location>
        <begin position="258"/>
        <end position="277"/>
    </location>
</feature>
<evidence type="ECO:0000259" key="6">
    <source>
        <dbReference type="Pfam" id="PF00149"/>
    </source>
</evidence>
<reference evidence="7 8" key="1">
    <citation type="submission" date="2019-06" db="EMBL/GenBank/DDBJ databases">
        <title>YIM 131921 draft genome.</title>
        <authorList>
            <person name="Jiang L."/>
        </authorList>
    </citation>
    <scope>NUCLEOTIDE SEQUENCE [LARGE SCALE GENOMIC DNA]</scope>
    <source>
        <strain evidence="7 8">YIM 131921</strain>
    </source>
</reference>
<dbReference type="RefSeq" id="WP_139077870.1">
    <property type="nucleotide sequence ID" value="NZ_VDFU01000019.1"/>
</dbReference>
<comment type="similarity">
    <text evidence="4">Belongs to the cyclic nucleotide phosphodiesterase class-III family.</text>
</comment>
<evidence type="ECO:0000256" key="5">
    <source>
        <dbReference type="SAM" id="MobiDB-lite"/>
    </source>
</evidence>